<keyword evidence="6" id="KW-0828">Tyrosine catabolism</keyword>
<dbReference type="EMBL" id="BTSX01000004">
    <property type="protein sequence ID" value="GMS93699.1"/>
    <property type="molecule type" value="Genomic_DNA"/>
</dbReference>
<dbReference type="InterPro" id="IPR004045">
    <property type="entry name" value="Glutathione_S-Trfase_N"/>
</dbReference>
<dbReference type="GO" id="GO:0006572">
    <property type="term" value="P:L-tyrosine catabolic process"/>
    <property type="evidence" value="ECO:0007669"/>
    <property type="project" value="UniProtKB-KW"/>
</dbReference>
<dbReference type="InterPro" id="IPR040079">
    <property type="entry name" value="Glutathione_S-Trfase"/>
</dbReference>
<evidence type="ECO:0000256" key="6">
    <source>
        <dbReference type="ARBA" id="ARBA00022878"/>
    </source>
</evidence>
<dbReference type="EC" id="5.2.1.2" evidence="5"/>
<dbReference type="PANTHER" id="PTHR42673:SF4">
    <property type="entry name" value="MALEYLACETOACETATE ISOMERASE"/>
    <property type="match status" value="1"/>
</dbReference>
<gene>
    <name evidence="10" type="ORF">PENTCL1PPCAC_15874</name>
</gene>
<dbReference type="GO" id="GO:0005739">
    <property type="term" value="C:mitochondrion"/>
    <property type="evidence" value="ECO:0007669"/>
    <property type="project" value="TreeGrafter"/>
</dbReference>
<comment type="cofactor">
    <cofactor evidence="2">
        <name>glutathione</name>
        <dbReference type="ChEBI" id="CHEBI:57925"/>
    </cofactor>
</comment>
<evidence type="ECO:0000256" key="1">
    <source>
        <dbReference type="ARBA" id="ARBA00001622"/>
    </source>
</evidence>
<feature type="non-terminal residue" evidence="10">
    <location>
        <position position="1"/>
    </location>
</feature>
<evidence type="ECO:0000256" key="2">
    <source>
        <dbReference type="ARBA" id="ARBA00001955"/>
    </source>
</evidence>
<comment type="catalytic activity">
    <reaction evidence="1">
        <text>4-maleylacetoacetate = 4-fumarylacetoacetate</text>
        <dbReference type="Rhea" id="RHEA:14817"/>
        <dbReference type="ChEBI" id="CHEBI:17105"/>
        <dbReference type="ChEBI" id="CHEBI:18034"/>
        <dbReference type="EC" id="5.2.1.2"/>
    </reaction>
</comment>
<dbReference type="CDD" id="cd03191">
    <property type="entry name" value="GST_C_Zeta"/>
    <property type="match status" value="1"/>
</dbReference>
<evidence type="ECO:0000256" key="4">
    <source>
        <dbReference type="ARBA" id="ARBA00010007"/>
    </source>
</evidence>
<dbReference type="GO" id="GO:0016034">
    <property type="term" value="F:maleylacetoacetate isomerase activity"/>
    <property type="evidence" value="ECO:0007669"/>
    <property type="project" value="UniProtKB-EC"/>
</dbReference>
<dbReference type="Gene3D" id="1.20.1050.10">
    <property type="match status" value="1"/>
</dbReference>
<comment type="caution">
    <text evidence="10">The sequence shown here is derived from an EMBL/GenBank/DDBJ whole genome shotgun (WGS) entry which is preliminary data.</text>
</comment>
<dbReference type="InterPro" id="IPR036282">
    <property type="entry name" value="Glutathione-S-Trfase_C_sf"/>
</dbReference>
<dbReference type="InterPro" id="IPR010987">
    <property type="entry name" value="Glutathione-S-Trfase_C-like"/>
</dbReference>
<keyword evidence="7" id="KW-0585">Phenylalanine catabolism</keyword>
<dbReference type="FunFam" id="1.20.1050.10:FF:000017">
    <property type="entry name" value="Maleylacetoacetate isomerase"/>
    <property type="match status" value="1"/>
</dbReference>
<evidence type="ECO:0000256" key="3">
    <source>
        <dbReference type="ARBA" id="ARBA00004671"/>
    </source>
</evidence>
<name>A0AAV5THC5_9BILA</name>
<dbReference type="InterPro" id="IPR005955">
    <property type="entry name" value="GST_Zeta"/>
</dbReference>
<dbReference type="GO" id="GO:0006749">
    <property type="term" value="P:glutathione metabolic process"/>
    <property type="evidence" value="ECO:0007669"/>
    <property type="project" value="TreeGrafter"/>
</dbReference>
<feature type="non-terminal residue" evidence="10">
    <location>
        <position position="215"/>
    </location>
</feature>
<dbReference type="Gene3D" id="3.40.30.10">
    <property type="entry name" value="Glutaredoxin"/>
    <property type="match status" value="1"/>
</dbReference>
<comment type="pathway">
    <text evidence="3">Amino-acid degradation; L-phenylalanine degradation; acetoacetate and fumarate from L-phenylalanine: step 5/6.</text>
</comment>
<dbReference type="PANTHER" id="PTHR42673">
    <property type="entry name" value="MALEYLACETOACETATE ISOMERASE"/>
    <property type="match status" value="1"/>
</dbReference>
<reference evidence="10" key="1">
    <citation type="submission" date="2023-10" db="EMBL/GenBank/DDBJ databases">
        <title>Genome assembly of Pristionchus species.</title>
        <authorList>
            <person name="Yoshida K."/>
            <person name="Sommer R.J."/>
        </authorList>
    </citation>
    <scope>NUCLEOTIDE SEQUENCE</scope>
    <source>
        <strain evidence="10">RS0144</strain>
    </source>
</reference>
<dbReference type="SFLD" id="SFLDG00358">
    <property type="entry name" value="Main_(cytGST)"/>
    <property type="match status" value="1"/>
</dbReference>
<proteinExistence type="inferred from homology"/>
<organism evidence="10 11">
    <name type="scientific">Pristionchus entomophagus</name>
    <dbReference type="NCBI Taxonomy" id="358040"/>
    <lineage>
        <taxon>Eukaryota</taxon>
        <taxon>Metazoa</taxon>
        <taxon>Ecdysozoa</taxon>
        <taxon>Nematoda</taxon>
        <taxon>Chromadorea</taxon>
        <taxon>Rhabditida</taxon>
        <taxon>Rhabditina</taxon>
        <taxon>Diplogasteromorpha</taxon>
        <taxon>Diplogasteroidea</taxon>
        <taxon>Neodiplogasteridae</taxon>
        <taxon>Pristionchus</taxon>
    </lineage>
</organism>
<evidence type="ECO:0000313" key="10">
    <source>
        <dbReference type="EMBL" id="GMS93699.1"/>
    </source>
</evidence>
<dbReference type="PROSITE" id="PS50405">
    <property type="entry name" value="GST_CTER"/>
    <property type="match status" value="1"/>
</dbReference>
<dbReference type="PROSITE" id="PS50404">
    <property type="entry name" value="GST_NTER"/>
    <property type="match status" value="1"/>
</dbReference>
<sequence>SVSNLTLLARFGSSASWRVRCALNYKHIEYDIRPVNLLDLSDENGRKLLQLNPASRVPVLIHGERVITESLAIIEYLEENFDGPRLLPSDSYERARSRAIALHIACGIQPVQNIRVTRRVNELMGKGAGKEWAKYWMNLGLKELEGMVSRTAGDFCVGDSVSIADTCLPSIVYKGMAWGVDVEEFPTLVRVEKNLAALPTFEAARPERQPDAPKQ</sequence>
<dbReference type="GO" id="GO:0006559">
    <property type="term" value="P:L-phenylalanine catabolic process"/>
    <property type="evidence" value="ECO:0007669"/>
    <property type="project" value="UniProtKB-KW"/>
</dbReference>
<dbReference type="Pfam" id="PF13417">
    <property type="entry name" value="GST_N_3"/>
    <property type="match status" value="1"/>
</dbReference>
<comment type="similarity">
    <text evidence="4">Belongs to the GST superfamily. Zeta family.</text>
</comment>
<dbReference type="SUPFAM" id="SSF47616">
    <property type="entry name" value="GST C-terminal domain-like"/>
    <property type="match status" value="1"/>
</dbReference>
<evidence type="ECO:0000256" key="5">
    <source>
        <dbReference type="ARBA" id="ARBA00013199"/>
    </source>
</evidence>
<dbReference type="GO" id="GO:0004364">
    <property type="term" value="F:glutathione transferase activity"/>
    <property type="evidence" value="ECO:0007669"/>
    <property type="project" value="TreeGrafter"/>
</dbReference>
<dbReference type="SFLD" id="SFLDS00019">
    <property type="entry name" value="Glutathione_Transferase_(cytos"/>
    <property type="match status" value="1"/>
</dbReference>
<feature type="domain" description="GST C-terminal" evidence="9">
    <location>
        <begin position="90"/>
        <end position="214"/>
    </location>
</feature>
<dbReference type="SUPFAM" id="SSF52833">
    <property type="entry name" value="Thioredoxin-like"/>
    <property type="match status" value="1"/>
</dbReference>
<dbReference type="AlphaFoldDB" id="A0AAV5THC5"/>
<protein>
    <recommendedName>
        <fullName evidence="5">maleylacetoacetate isomerase</fullName>
        <ecNumber evidence="5">5.2.1.2</ecNumber>
    </recommendedName>
</protein>
<evidence type="ECO:0000313" key="11">
    <source>
        <dbReference type="Proteomes" id="UP001432027"/>
    </source>
</evidence>
<keyword evidence="11" id="KW-1185">Reference proteome</keyword>
<feature type="domain" description="GST N-terminal" evidence="8">
    <location>
        <begin position="3"/>
        <end position="85"/>
    </location>
</feature>
<evidence type="ECO:0000256" key="7">
    <source>
        <dbReference type="ARBA" id="ARBA00023232"/>
    </source>
</evidence>
<evidence type="ECO:0000259" key="9">
    <source>
        <dbReference type="PROSITE" id="PS50405"/>
    </source>
</evidence>
<accession>A0AAV5THC5</accession>
<dbReference type="Proteomes" id="UP001432027">
    <property type="component" value="Unassembled WGS sequence"/>
</dbReference>
<dbReference type="InterPro" id="IPR036249">
    <property type="entry name" value="Thioredoxin-like_sf"/>
</dbReference>
<dbReference type="InterPro" id="IPR034330">
    <property type="entry name" value="GST_Zeta_C"/>
</dbReference>
<evidence type="ECO:0000259" key="8">
    <source>
        <dbReference type="PROSITE" id="PS50404"/>
    </source>
</evidence>
<dbReference type="NCBIfam" id="TIGR01262">
    <property type="entry name" value="maiA"/>
    <property type="match status" value="1"/>
</dbReference>